<sequence>MNLLNFLKSNQHFIRLEIPIYNRKIYNFWFAERTLINQFIGYISISFEEGIVSKYTLLKNHSFLEPDWFVLLYKVTLEEVNKKHRLKNLFK</sequence>
<dbReference type="EMBL" id="JAROBY010000045">
    <property type="protein sequence ID" value="MEB4797208.1"/>
    <property type="molecule type" value="Genomic_DNA"/>
</dbReference>
<gene>
    <name evidence="1" type="ORF">P5G65_25205</name>
</gene>
<protein>
    <submittedName>
        <fullName evidence="1">Uncharacterized protein</fullName>
    </submittedName>
</protein>
<keyword evidence="2" id="KW-1185">Reference proteome</keyword>
<name>A0ABU6DJN9_9BACL</name>
<comment type="caution">
    <text evidence="1">The sequence shown here is derived from an EMBL/GenBank/DDBJ whole genome shotgun (WGS) entry which is preliminary data.</text>
</comment>
<reference evidence="1 2" key="1">
    <citation type="submission" date="2023-03" db="EMBL/GenBank/DDBJ databases">
        <title>Bacillus Genome Sequencing.</title>
        <authorList>
            <person name="Dunlap C."/>
        </authorList>
    </citation>
    <scope>NUCLEOTIDE SEQUENCE [LARGE SCALE GENOMIC DNA]</scope>
    <source>
        <strain evidence="1 2">NRS-1351</strain>
    </source>
</reference>
<evidence type="ECO:0000313" key="1">
    <source>
        <dbReference type="EMBL" id="MEB4797208.1"/>
    </source>
</evidence>
<evidence type="ECO:0000313" key="2">
    <source>
        <dbReference type="Proteomes" id="UP001355653"/>
    </source>
</evidence>
<dbReference type="Proteomes" id="UP001355653">
    <property type="component" value="Unassembled WGS sequence"/>
</dbReference>
<organism evidence="1 2">
    <name type="scientific">Paenibacillus chondroitinus</name>
    <dbReference type="NCBI Taxonomy" id="59842"/>
    <lineage>
        <taxon>Bacteria</taxon>
        <taxon>Bacillati</taxon>
        <taxon>Bacillota</taxon>
        <taxon>Bacilli</taxon>
        <taxon>Bacillales</taxon>
        <taxon>Paenibacillaceae</taxon>
        <taxon>Paenibacillus</taxon>
    </lineage>
</organism>
<accession>A0ABU6DJN9</accession>
<proteinExistence type="predicted"/>
<dbReference type="RefSeq" id="WP_127449880.1">
    <property type="nucleotide sequence ID" value="NZ_JAROBY010000045.1"/>
</dbReference>